<gene>
    <name evidence="2" type="ORF">ACOC_LOCUS13213</name>
</gene>
<accession>A0A0R3Q2B4</accession>
<reference evidence="4" key="1">
    <citation type="submission" date="2017-02" db="UniProtKB">
        <authorList>
            <consortium name="WormBaseParasite"/>
        </authorList>
    </citation>
    <scope>IDENTIFICATION</scope>
</reference>
<name>A0A0R3Q2B4_ANGCS</name>
<reference evidence="2 3" key="2">
    <citation type="submission" date="2018-11" db="EMBL/GenBank/DDBJ databases">
        <authorList>
            <consortium name="Pathogen Informatics"/>
        </authorList>
    </citation>
    <scope>NUCLEOTIDE SEQUENCE [LARGE SCALE GENOMIC DNA]</scope>
    <source>
        <strain evidence="2 3">Costa Rica</strain>
    </source>
</reference>
<feature type="transmembrane region" description="Helical" evidence="1">
    <location>
        <begin position="87"/>
        <end position="107"/>
    </location>
</feature>
<proteinExistence type="predicted"/>
<keyword evidence="1" id="KW-0812">Transmembrane</keyword>
<protein>
    <submittedName>
        <fullName evidence="4">TPT domain-containing protein</fullName>
    </submittedName>
</protein>
<evidence type="ECO:0000256" key="1">
    <source>
        <dbReference type="SAM" id="Phobius"/>
    </source>
</evidence>
<dbReference type="AlphaFoldDB" id="A0A0R3Q2B4"/>
<dbReference type="OMA" id="VQSCEAN"/>
<keyword evidence="3" id="KW-1185">Reference proteome</keyword>
<dbReference type="Pfam" id="PF10316">
    <property type="entry name" value="7TM_GPCR_Srbc"/>
    <property type="match status" value="1"/>
</dbReference>
<dbReference type="OrthoDB" id="5794962at2759"/>
<dbReference type="PANTHER" id="PTHR46955">
    <property type="entry name" value="PROTEIN CBG01349-RELATED"/>
    <property type="match status" value="1"/>
</dbReference>
<keyword evidence="1" id="KW-0472">Membrane</keyword>
<evidence type="ECO:0000313" key="4">
    <source>
        <dbReference type="WBParaSite" id="ACOC_0001321201-mRNA-1"/>
    </source>
</evidence>
<dbReference type="PANTHER" id="PTHR46955:SF3">
    <property type="entry name" value="G_PROTEIN_RECEP_F1_2 DOMAIN-CONTAINING PROTEIN"/>
    <property type="match status" value="1"/>
</dbReference>
<dbReference type="EMBL" id="UYYA01005627">
    <property type="protein sequence ID" value="VDM64798.1"/>
    <property type="molecule type" value="Genomic_DNA"/>
</dbReference>
<keyword evidence="1" id="KW-1133">Transmembrane helix</keyword>
<dbReference type="Proteomes" id="UP000267027">
    <property type="component" value="Unassembled WGS sequence"/>
</dbReference>
<organism evidence="4">
    <name type="scientific">Angiostrongylus costaricensis</name>
    <name type="common">Nematode worm</name>
    <dbReference type="NCBI Taxonomy" id="334426"/>
    <lineage>
        <taxon>Eukaryota</taxon>
        <taxon>Metazoa</taxon>
        <taxon>Ecdysozoa</taxon>
        <taxon>Nematoda</taxon>
        <taxon>Chromadorea</taxon>
        <taxon>Rhabditida</taxon>
        <taxon>Rhabditina</taxon>
        <taxon>Rhabditomorpha</taxon>
        <taxon>Strongyloidea</taxon>
        <taxon>Metastrongylidae</taxon>
        <taxon>Angiostrongylus</taxon>
    </lineage>
</organism>
<dbReference type="InterPro" id="IPR019420">
    <property type="entry name" value="7TM_GPCR_serpentine_rcpt_Srbc"/>
</dbReference>
<evidence type="ECO:0000313" key="3">
    <source>
        <dbReference type="Proteomes" id="UP000267027"/>
    </source>
</evidence>
<dbReference type="WBParaSite" id="ACOC_0001321201-mRNA-1">
    <property type="protein sequence ID" value="ACOC_0001321201-mRNA-1"/>
    <property type="gene ID" value="ACOC_0001321201"/>
</dbReference>
<sequence length="251" mass="27471">MKSEYEERSRTKTDNTQVKVEEALPYTIYLLCLWNPVHLDLNPYYVMIASTPFIAQLKINLTLTVSIAAERILALSFPVVFRKLSSYPYTTFCLMLGFLLAAIDLTVEFSLSPFNKTPNCPSVGCFLSNTFSYYLGISNMVSFSFLEKHLSSSVVVGVCGITGFSLTNIIGPFYTAGLLCAGVCNGVVQVVQNKDMLRALGCKCVTAGGTATVEPVKTSSTRFITQHLSGLFTLQAEDVQSCEANSKTLKP</sequence>
<evidence type="ECO:0000313" key="2">
    <source>
        <dbReference type="EMBL" id="VDM64798.1"/>
    </source>
</evidence>
<dbReference type="InterPro" id="IPR052322">
    <property type="entry name" value="Mito_rRNA_Mtase_NSUN4"/>
</dbReference>